<dbReference type="Proteomes" id="UP000290289">
    <property type="component" value="Chromosome 13"/>
</dbReference>
<organism evidence="1 2">
    <name type="scientific">Malus domestica</name>
    <name type="common">Apple</name>
    <name type="synonym">Pyrus malus</name>
    <dbReference type="NCBI Taxonomy" id="3750"/>
    <lineage>
        <taxon>Eukaryota</taxon>
        <taxon>Viridiplantae</taxon>
        <taxon>Streptophyta</taxon>
        <taxon>Embryophyta</taxon>
        <taxon>Tracheophyta</taxon>
        <taxon>Spermatophyta</taxon>
        <taxon>Magnoliopsida</taxon>
        <taxon>eudicotyledons</taxon>
        <taxon>Gunneridae</taxon>
        <taxon>Pentapetalae</taxon>
        <taxon>rosids</taxon>
        <taxon>fabids</taxon>
        <taxon>Rosales</taxon>
        <taxon>Rosaceae</taxon>
        <taxon>Amygdaloideae</taxon>
        <taxon>Maleae</taxon>
        <taxon>Malus</taxon>
    </lineage>
</organism>
<protein>
    <submittedName>
        <fullName evidence="1">Uncharacterized protein</fullName>
    </submittedName>
</protein>
<accession>A0A498IAL1</accession>
<sequence>MTTQANNNESFRAYLKRFYAKLAEIEKPNDRLATMGFKQGLYLNKKKYDMPSWQSALMPLKTSSIGMIKLRRKAPT</sequence>
<dbReference type="EMBL" id="RDQH01000339">
    <property type="protein sequence ID" value="RXH78581.1"/>
    <property type="molecule type" value="Genomic_DNA"/>
</dbReference>
<dbReference type="AlphaFoldDB" id="A0A498IAL1"/>
<keyword evidence="2" id="KW-1185">Reference proteome</keyword>
<evidence type="ECO:0000313" key="1">
    <source>
        <dbReference type="EMBL" id="RXH78581.1"/>
    </source>
</evidence>
<proteinExistence type="predicted"/>
<reference evidence="1 2" key="1">
    <citation type="submission" date="2018-10" db="EMBL/GenBank/DDBJ databases">
        <title>A high-quality apple genome assembly.</title>
        <authorList>
            <person name="Hu J."/>
        </authorList>
    </citation>
    <scope>NUCLEOTIDE SEQUENCE [LARGE SCALE GENOMIC DNA]</scope>
    <source>
        <strain evidence="2">cv. HFTH1</strain>
        <tissue evidence="1">Young leaf</tissue>
    </source>
</reference>
<evidence type="ECO:0000313" key="2">
    <source>
        <dbReference type="Proteomes" id="UP000290289"/>
    </source>
</evidence>
<gene>
    <name evidence="1" type="ORF">DVH24_002099</name>
</gene>
<name>A0A498IAL1_MALDO</name>
<comment type="caution">
    <text evidence="1">The sequence shown here is derived from an EMBL/GenBank/DDBJ whole genome shotgun (WGS) entry which is preliminary data.</text>
</comment>